<organism evidence="1 2">
    <name type="scientific">Araneus ventricosus</name>
    <name type="common">Orbweaver spider</name>
    <name type="synonym">Epeira ventricosa</name>
    <dbReference type="NCBI Taxonomy" id="182803"/>
    <lineage>
        <taxon>Eukaryota</taxon>
        <taxon>Metazoa</taxon>
        <taxon>Ecdysozoa</taxon>
        <taxon>Arthropoda</taxon>
        <taxon>Chelicerata</taxon>
        <taxon>Arachnida</taxon>
        <taxon>Araneae</taxon>
        <taxon>Araneomorphae</taxon>
        <taxon>Entelegynae</taxon>
        <taxon>Araneoidea</taxon>
        <taxon>Araneidae</taxon>
        <taxon>Araneus</taxon>
    </lineage>
</organism>
<dbReference type="PANTHER" id="PTHR47326:SF1">
    <property type="entry name" value="HTH PSQ-TYPE DOMAIN-CONTAINING PROTEIN"/>
    <property type="match status" value="1"/>
</dbReference>
<dbReference type="Gene3D" id="3.30.420.10">
    <property type="entry name" value="Ribonuclease H-like superfamily/Ribonuclease H"/>
    <property type="match status" value="1"/>
</dbReference>
<dbReference type="InterPro" id="IPR036397">
    <property type="entry name" value="RNaseH_sf"/>
</dbReference>
<comment type="caution">
    <text evidence="1">The sequence shown here is derived from an EMBL/GenBank/DDBJ whole genome shotgun (WGS) entry which is preliminary data.</text>
</comment>
<dbReference type="GO" id="GO:0003676">
    <property type="term" value="F:nucleic acid binding"/>
    <property type="evidence" value="ECO:0007669"/>
    <property type="project" value="InterPro"/>
</dbReference>
<proteinExistence type="predicted"/>
<dbReference type="PANTHER" id="PTHR47326">
    <property type="entry name" value="TRANSPOSABLE ELEMENT TC3 TRANSPOSASE-LIKE PROTEIN"/>
    <property type="match status" value="1"/>
</dbReference>
<reference evidence="1 2" key="1">
    <citation type="journal article" date="2019" name="Sci. Rep.">
        <title>Orb-weaving spider Araneus ventricosus genome elucidates the spidroin gene catalogue.</title>
        <authorList>
            <person name="Kono N."/>
            <person name="Nakamura H."/>
            <person name="Ohtoshi R."/>
            <person name="Moran D.A.P."/>
            <person name="Shinohara A."/>
            <person name="Yoshida Y."/>
            <person name="Fujiwara M."/>
            <person name="Mori M."/>
            <person name="Tomita M."/>
            <person name="Arakawa K."/>
        </authorList>
    </citation>
    <scope>NUCLEOTIDE SEQUENCE [LARGE SCALE GENOMIC DNA]</scope>
</reference>
<protein>
    <submittedName>
        <fullName evidence="1">Uncharacterized protein</fullName>
    </submittedName>
</protein>
<evidence type="ECO:0000313" key="2">
    <source>
        <dbReference type="Proteomes" id="UP000499080"/>
    </source>
</evidence>
<gene>
    <name evidence="1" type="ORF">AVEN_221123_1</name>
</gene>
<dbReference type="AlphaFoldDB" id="A0A4Y2U6P3"/>
<dbReference type="OrthoDB" id="6436917at2759"/>
<keyword evidence="2" id="KW-1185">Reference proteome</keyword>
<name>A0A4Y2U6P3_ARAVE</name>
<accession>A0A4Y2U6P3</accession>
<dbReference type="EMBL" id="BGPR01033699">
    <property type="protein sequence ID" value="GBO07751.1"/>
    <property type="molecule type" value="Genomic_DNA"/>
</dbReference>
<evidence type="ECO:0000313" key="1">
    <source>
        <dbReference type="EMBL" id="GBO07751.1"/>
    </source>
</evidence>
<dbReference type="Proteomes" id="UP000499080">
    <property type="component" value="Unassembled WGS sequence"/>
</dbReference>
<sequence>MNKSSPLKSVNISAGILGDYVVSPHILPDRLTGATYRIFLEQGLPSLLQAVPLPIQRDMWFMHDGTPAHISSTVWYFLIATYPAADLWLGLLTHRTSTTGLFLLGEA</sequence>